<evidence type="ECO:0000313" key="3">
    <source>
        <dbReference type="Proteomes" id="UP000800200"/>
    </source>
</evidence>
<sequence length="157" mass="18118">MRKQRKEDLERHVTEVNTLLKKANGEVSEGGEMTENGDEEDEWEGFKEPGPEDINRKEEYINEDKYTTVTIEKVGISKEGFSKAGEDSTEESDDDKENNTEAVHGSKKRVWTKEKPRSGQPKKKKKKFRYETKAERKVTRLKQSAKNRAQANARKGK</sequence>
<proteinExistence type="predicted"/>
<accession>A0A6A6DAW0</accession>
<name>A0A6A6DAW0_9PEZI</name>
<feature type="compositionally biased region" description="Basic and acidic residues" evidence="1">
    <location>
        <begin position="1"/>
        <end position="14"/>
    </location>
</feature>
<dbReference type="InterPro" id="IPR019186">
    <property type="entry name" value="Nucleolar_protein_12"/>
</dbReference>
<feature type="compositionally biased region" description="Basic and acidic residues" evidence="1">
    <location>
        <begin position="44"/>
        <end position="55"/>
    </location>
</feature>
<evidence type="ECO:0000256" key="1">
    <source>
        <dbReference type="SAM" id="MobiDB-lite"/>
    </source>
</evidence>
<dbReference type="EMBL" id="ML994703">
    <property type="protein sequence ID" value="KAF2176674.1"/>
    <property type="molecule type" value="Genomic_DNA"/>
</dbReference>
<dbReference type="OrthoDB" id="551633at2759"/>
<feature type="non-terminal residue" evidence="2">
    <location>
        <position position="1"/>
    </location>
</feature>
<reference evidence="2" key="1">
    <citation type="journal article" date="2020" name="Stud. Mycol.">
        <title>101 Dothideomycetes genomes: a test case for predicting lifestyles and emergence of pathogens.</title>
        <authorList>
            <person name="Haridas S."/>
            <person name="Albert R."/>
            <person name="Binder M."/>
            <person name="Bloem J."/>
            <person name="Labutti K."/>
            <person name="Salamov A."/>
            <person name="Andreopoulos B."/>
            <person name="Baker S."/>
            <person name="Barry K."/>
            <person name="Bills G."/>
            <person name="Bluhm B."/>
            <person name="Cannon C."/>
            <person name="Castanera R."/>
            <person name="Culley D."/>
            <person name="Daum C."/>
            <person name="Ezra D."/>
            <person name="Gonzalez J."/>
            <person name="Henrissat B."/>
            <person name="Kuo A."/>
            <person name="Liang C."/>
            <person name="Lipzen A."/>
            <person name="Lutzoni F."/>
            <person name="Magnuson J."/>
            <person name="Mondo S."/>
            <person name="Nolan M."/>
            <person name="Ohm R."/>
            <person name="Pangilinan J."/>
            <person name="Park H.-J."/>
            <person name="Ramirez L."/>
            <person name="Alfaro M."/>
            <person name="Sun H."/>
            <person name="Tritt A."/>
            <person name="Yoshinaga Y."/>
            <person name="Zwiers L.-H."/>
            <person name="Turgeon B."/>
            <person name="Goodwin S."/>
            <person name="Spatafora J."/>
            <person name="Crous P."/>
            <person name="Grigoriev I."/>
        </authorList>
    </citation>
    <scope>NUCLEOTIDE SEQUENCE</scope>
    <source>
        <strain evidence="2">CBS 207.26</strain>
    </source>
</reference>
<organism evidence="2 3">
    <name type="scientific">Zopfia rhizophila CBS 207.26</name>
    <dbReference type="NCBI Taxonomy" id="1314779"/>
    <lineage>
        <taxon>Eukaryota</taxon>
        <taxon>Fungi</taxon>
        <taxon>Dikarya</taxon>
        <taxon>Ascomycota</taxon>
        <taxon>Pezizomycotina</taxon>
        <taxon>Dothideomycetes</taxon>
        <taxon>Dothideomycetes incertae sedis</taxon>
        <taxon>Zopfiaceae</taxon>
        <taxon>Zopfia</taxon>
    </lineage>
</organism>
<dbReference type="Pfam" id="PF09805">
    <property type="entry name" value="Nop25"/>
    <property type="match status" value="1"/>
</dbReference>
<dbReference type="Proteomes" id="UP000800200">
    <property type="component" value="Unassembled WGS sequence"/>
</dbReference>
<dbReference type="AlphaFoldDB" id="A0A6A6DAW0"/>
<protein>
    <submittedName>
        <fullName evidence="2">Uncharacterized protein</fullName>
    </submittedName>
</protein>
<gene>
    <name evidence="2" type="ORF">K469DRAFT_722063</name>
</gene>
<feature type="region of interest" description="Disordered" evidence="1">
    <location>
        <begin position="74"/>
        <end position="157"/>
    </location>
</feature>
<evidence type="ECO:0000313" key="2">
    <source>
        <dbReference type="EMBL" id="KAF2176674.1"/>
    </source>
</evidence>
<feature type="compositionally biased region" description="Basic and acidic residues" evidence="1">
    <location>
        <begin position="129"/>
        <end position="138"/>
    </location>
</feature>
<feature type="compositionally biased region" description="Acidic residues" evidence="1">
    <location>
        <begin position="87"/>
        <end position="96"/>
    </location>
</feature>
<keyword evidence="3" id="KW-1185">Reference proteome</keyword>
<feature type="region of interest" description="Disordered" evidence="1">
    <location>
        <begin position="1"/>
        <end position="55"/>
    </location>
</feature>